<organism evidence="6 7">
    <name type="scientific">Sporothrix eucalyptigena</name>
    <dbReference type="NCBI Taxonomy" id="1812306"/>
    <lineage>
        <taxon>Eukaryota</taxon>
        <taxon>Fungi</taxon>
        <taxon>Dikarya</taxon>
        <taxon>Ascomycota</taxon>
        <taxon>Pezizomycotina</taxon>
        <taxon>Sordariomycetes</taxon>
        <taxon>Sordariomycetidae</taxon>
        <taxon>Ophiostomatales</taxon>
        <taxon>Ophiostomataceae</taxon>
        <taxon>Sporothrix</taxon>
    </lineage>
</organism>
<keyword evidence="2" id="KW-0862">Zinc</keyword>
<evidence type="ECO:0008006" key="8">
    <source>
        <dbReference type="Google" id="ProtNLM"/>
    </source>
</evidence>
<keyword evidence="3" id="KW-0805">Transcription regulation</keyword>
<evidence type="ECO:0000313" key="6">
    <source>
        <dbReference type="EMBL" id="CAK7225804.1"/>
    </source>
</evidence>
<evidence type="ECO:0000256" key="5">
    <source>
        <dbReference type="ARBA" id="ARBA00023242"/>
    </source>
</evidence>
<keyword evidence="1" id="KW-0479">Metal-binding</keyword>
<gene>
    <name evidence="6" type="ORF">SEUCBS140593_006027</name>
</gene>
<reference evidence="6 7" key="1">
    <citation type="submission" date="2024-01" db="EMBL/GenBank/DDBJ databases">
        <authorList>
            <person name="Allen C."/>
            <person name="Tagirdzhanova G."/>
        </authorList>
    </citation>
    <scope>NUCLEOTIDE SEQUENCE [LARGE SCALE GENOMIC DNA]</scope>
</reference>
<dbReference type="EMBL" id="CAWUHD010000062">
    <property type="protein sequence ID" value="CAK7225804.1"/>
    <property type="molecule type" value="Genomic_DNA"/>
</dbReference>
<evidence type="ECO:0000256" key="1">
    <source>
        <dbReference type="ARBA" id="ARBA00022723"/>
    </source>
</evidence>
<dbReference type="PANTHER" id="PTHR47660">
    <property type="entry name" value="TRANSCRIPTION FACTOR WITH C2H2 AND ZN(2)-CYS(6) DNA BINDING DOMAIN (EUROFUNG)-RELATED-RELATED"/>
    <property type="match status" value="1"/>
</dbReference>
<protein>
    <recommendedName>
        <fullName evidence="8">Transcription factor domain-containing protein</fullName>
    </recommendedName>
</protein>
<evidence type="ECO:0000256" key="3">
    <source>
        <dbReference type="ARBA" id="ARBA00023015"/>
    </source>
</evidence>
<keyword evidence="7" id="KW-1185">Reference proteome</keyword>
<evidence type="ECO:0000256" key="4">
    <source>
        <dbReference type="ARBA" id="ARBA00023163"/>
    </source>
</evidence>
<keyword evidence="5" id="KW-0539">Nucleus</keyword>
<keyword evidence="4" id="KW-0804">Transcription</keyword>
<dbReference type="PANTHER" id="PTHR47660:SF8">
    <property type="entry name" value="TRANSCRIPTION FACTOR WITH C2H2 AND ZN(2)-CYS(6) DNA BINDING DOMAIN (EUROFUNG)"/>
    <property type="match status" value="1"/>
</dbReference>
<evidence type="ECO:0000256" key="2">
    <source>
        <dbReference type="ARBA" id="ARBA00022833"/>
    </source>
</evidence>
<dbReference type="Proteomes" id="UP001642482">
    <property type="component" value="Unassembled WGS sequence"/>
</dbReference>
<proteinExistence type="predicted"/>
<evidence type="ECO:0000313" key="7">
    <source>
        <dbReference type="Proteomes" id="UP001642482"/>
    </source>
</evidence>
<accession>A0ABP0C1B7</accession>
<comment type="caution">
    <text evidence="6">The sequence shown here is derived from an EMBL/GenBank/DDBJ whole genome shotgun (WGS) entry which is preliminary data.</text>
</comment>
<name>A0ABP0C1B7_9PEZI</name>
<sequence length="352" mass="39097">MMAATVNSLLAESLDTPGHLSSTCGYPEYLESIIVPGGHLSSLDAMIPSSPPNMNMFIQDSADLDFDFARLFDVEFSALVGTGDHVPRTIEEPQDEPGAAPESAVSMRARFEAFKRSQWMWNPVSGQSAFSELSGRFHIAIHKDTIDMPTSTACEPLPLDVQLPDTLSASARDRILQFAVESAPTHISIAHFPAVEVLDRLIKTAITTRMSTDAWLHLGTFSYENTKPHLLAALVAAGCACFADASINKTGLMIQELVRISLERLFEADNSVVRDLQYLQAYFIWVDMGFYSGYIRKMEIAESRFQPLCTALRRAGAFNGTLYHSVRIPPGCNEDELTGVWHRWVEQESFKR</sequence>